<dbReference type="EMBL" id="VINQ01000016">
    <property type="protein sequence ID" value="KAA0912068.1"/>
    <property type="molecule type" value="Genomic_DNA"/>
</dbReference>
<feature type="signal peptide" evidence="2">
    <location>
        <begin position="1"/>
        <end position="20"/>
    </location>
</feature>
<dbReference type="AlphaFoldDB" id="A0A5A9Z4M1"/>
<evidence type="ECO:0000256" key="2">
    <source>
        <dbReference type="SAM" id="SignalP"/>
    </source>
</evidence>
<dbReference type="Proteomes" id="UP000325291">
    <property type="component" value="Unassembled WGS sequence"/>
</dbReference>
<gene>
    <name evidence="4" type="ORF">FLO80_16800</name>
</gene>
<proteinExistence type="predicted"/>
<keyword evidence="2" id="KW-0732">Signal</keyword>
<evidence type="ECO:0000256" key="1">
    <source>
        <dbReference type="SAM" id="MobiDB-lite"/>
    </source>
</evidence>
<name>A0A5A9Z4M1_9RHOB</name>
<dbReference type="InterPro" id="IPR009683">
    <property type="entry name" value="Extensin-like_C"/>
</dbReference>
<comment type="caution">
    <text evidence="4">The sequence shown here is derived from an EMBL/GenBank/DDBJ whole genome shotgun (WGS) entry which is preliminary data.</text>
</comment>
<evidence type="ECO:0000259" key="3">
    <source>
        <dbReference type="Pfam" id="PF06904"/>
    </source>
</evidence>
<sequence length="251" mass="26897">MKLKVLITLALLPLPFGACAAPPESSLRPSARAETGAPAPGAERQERRGLGLGRVLRPKQRGEGVRIFASKRQRAIRRGMVCGDPSIQGETVGRVPGKINGCGVNDAVRLRSVAGVTLSQRAVVDCGTAKALKTWVETGMKPALGQRGGGASQIRVAAHYACRTRNSKTGAKISEHGKGRAIDVAGVRLKDGSEINVLNHWGRGWRGRALKQMHARACGPFGTVLGPAADRYHRDHFHLDTARYRAGTYCR</sequence>
<organism evidence="4 5">
    <name type="scientific">Aquicoccus porphyridii</name>
    <dbReference type="NCBI Taxonomy" id="1852029"/>
    <lineage>
        <taxon>Bacteria</taxon>
        <taxon>Pseudomonadati</taxon>
        <taxon>Pseudomonadota</taxon>
        <taxon>Alphaproteobacteria</taxon>
        <taxon>Rhodobacterales</taxon>
        <taxon>Paracoccaceae</taxon>
        <taxon>Aquicoccus</taxon>
    </lineage>
</organism>
<evidence type="ECO:0000313" key="5">
    <source>
        <dbReference type="Proteomes" id="UP000325291"/>
    </source>
</evidence>
<keyword evidence="5" id="KW-1185">Reference proteome</keyword>
<accession>A0A5A9Z4M1</accession>
<evidence type="ECO:0000313" key="4">
    <source>
        <dbReference type="EMBL" id="KAA0912068.1"/>
    </source>
</evidence>
<dbReference type="RefSeq" id="WP_111367164.1">
    <property type="nucleotide sequence ID" value="NZ_VINQ01000016.1"/>
</dbReference>
<dbReference type="Pfam" id="PF06904">
    <property type="entry name" value="Extensin-like_C"/>
    <property type="match status" value="1"/>
</dbReference>
<feature type="domain" description="Extensin-like C-terminal" evidence="3">
    <location>
        <begin position="100"/>
        <end position="251"/>
    </location>
</feature>
<protein>
    <submittedName>
        <fullName evidence="4">Extensin family protein</fullName>
    </submittedName>
</protein>
<feature type="chain" id="PRO_5022942294" evidence="2">
    <location>
        <begin position="21"/>
        <end position="251"/>
    </location>
</feature>
<feature type="region of interest" description="Disordered" evidence="1">
    <location>
        <begin position="23"/>
        <end position="53"/>
    </location>
</feature>
<reference evidence="4 5" key="1">
    <citation type="submission" date="2019-07" db="EMBL/GenBank/DDBJ databases">
        <title>Aquicoccus porphyridii gen. nov., sp. nov., isolated from a small marine red alga, Porphyridium marinum.</title>
        <authorList>
            <person name="Liu L."/>
        </authorList>
    </citation>
    <scope>NUCLEOTIDE SEQUENCE [LARGE SCALE GENOMIC DNA]</scope>
    <source>
        <strain evidence="4 5">L1 8-17</strain>
    </source>
</reference>